<reference evidence="2 3" key="1">
    <citation type="submission" date="2020-05" db="EMBL/GenBank/DDBJ databases">
        <authorList>
            <person name="Niu N."/>
        </authorList>
    </citation>
    <scope>NUCLEOTIDE SEQUENCE [LARGE SCALE GENOMIC DNA]</scope>
    <source>
        <strain evidence="2 3">3340-03</strain>
    </source>
</reference>
<dbReference type="Pfam" id="PF13280">
    <property type="entry name" value="WYL"/>
    <property type="match status" value="1"/>
</dbReference>
<dbReference type="PANTHER" id="PTHR34580">
    <property type="match status" value="1"/>
</dbReference>
<gene>
    <name evidence="2" type="ORF">HKX39_02715</name>
</gene>
<dbReference type="PANTHER" id="PTHR34580:SF1">
    <property type="entry name" value="PROTEIN PAFC"/>
    <property type="match status" value="1"/>
</dbReference>
<dbReference type="InterPro" id="IPR026881">
    <property type="entry name" value="WYL_dom"/>
</dbReference>
<keyword evidence="3" id="KW-1185">Reference proteome</keyword>
<evidence type="ECO:0000313" key="2">
    <source>
        <dbReference type="EMBL" id="NOL51090.1"/>
    </source>
</evidence>
<evidence type="ECO:0000259" key="1">
    <source>
        <dbReference type="Pfam" id="PF13280"/>
    </source>
</evidence>
<evidence type="ECO:0000313" key="3">
    <source>
        <dbReference type="Proteomes" id="UP000537862"/>
    </source>
</evidence>
<protein>
    <submittedName>
        <fullName evidence="2">WYL domain-containing protein</fullName>
    </submittedName>
</protein>
<dbReference type="PROSITE" id="PS52050">
    <property type="entry name" value="WYL"/>
    <property type="match status" value="1"/>
</dbReference>
<organism evidence="2 3">
    <name type="scientific">Pelistega suis</name>
    <dbReference type="NCBI Taxonomy" id="1631957"/>
    <lineage>
        <taxon>Bacteria</taxon>
        <taxon>Pseudomonadati</taxon>
        <taxon>Pseudomonadota</taxon>
        <taxon>Betaproteobacteria</taxon>
        <taxon>Burkholderiales</taxon>
        <taxon>Alcaligenaceae</taxon>
        <taxon>Pelistega</taxon>
    </lineage>
</organism>
<accession>A0A849P132</accession>
<sequence length="321" mass="37524">MGKRQDNLETTLMTIEILRHIAKHRLTTCAEIRTHLLGLGIERSERTIQRHLEMLSEHFDIERDNRSKPYGYRWKYQSVGLNLPTMNEAESLLFLLAKKNLSPLLPQQVLQSMQPFFEQAHQKLHVDALDKPEKEWLNKVIVAPTSQPLLPPPIEEGVLETLSSALFHNRYVDIVYERADGRVLNYRVSPLALVQQGHLMYVVVVFDGYTDFRHLALHRFKQATLTSFGFHRPKNFNLKEYVDAGHFGYTSGHQIRLRFSTTPKQAVYFLESRLSEDQTVIQQESYFYRFQATVVDTSMLEDWLNSFGDEIWDIEKEEVLD</sequence>
<comment type="caution">
    <text evidence="2">The sequence shown here is derived from an EMBL/GenBank/DDBJ whole genome shotgun (WGS) entry which is preliminary data.</text>
</comment>
<feature type="domain" description="WYL" evidence="1">
    <location>
        <begin position="158"/>
        <end position="224"/>
    </location>
</feature>
<dbReference type="Proteomes" id="UP000537862">
    <property type="component" value="Unassembled WGS sequence"/>
</dbReference>
<dbReference type="InterPro" id="IPR051534">
    <property type="entry name" value="CBASS_pafABC_assoc_protein"/>
</dbReference>
<name>A0A849P132_9BURK</name>
<proteinExistence type="predicted"/>
<dbReference type="AlphaFoldDB" id="A0A849P132"/>
<dbReference type="EMBL" id="JABGBN010000001">
    <property type="protein sequence ID" value="NOL51090.1"/>
    <property type="molecule type" value="Genomic_DNA"/>
</dbReference>
<dbReference type="RefSeq" id="WP_171679761.1">
    <property type="nucleotide sequence ID" value="NZ_JABGBN010000001.1"/>
</dbReference>